<dbReference type="STRING" id="146020.RMCB_6887"/>
<evidence type="ECO:0000256" key="1">
    <source>
        <dbReference type="SAM" id="MobiDB-lite"/>
    </source>
</evidence>
<dbReference type="OrthoDB" id="4637538at2"/>
<reference evidence="3" key="1">
    <citation type="journal article" date="2016" name="Genome Announc.">
        <title>Draft Genome Sequences of Five Rapidly Growing Mycobacterium Species, M. thermoresistibile, M. fortuitum subsp. acetamidolyticum, M. canariasense, M. brisbanense, and M. novocastrense.</title>
        <authorList>
            <person name="Katahira K."/>
            <person name="Ogura Y."/>
            <person name="Gotoh Y."/>
            <person name="Hayashi T."/>
        </authorList>
    </citation>
    <scope>NUCLEOTIDE SEQUENCE [LARGE SCALE GENOMIC DNA]</scope>
    <source>
        <strain evidence="3">JCM15654</strain>
    </source>
</reference>
<feature type="region of interest" description="Disordered" evidence="1">
    <location>
        <begin position="84"/>
        <end position="103"/>
    </location>
</feature>
<evidence type="ECO:0000313" key="3">
    <source>
        <dbReference type="Proteomes" id="UP000069620"/>
    </source>
</evidence>
<evidence type="ECO:0000313" key="2">
    <source>
        <dbReference type="EMBL" id="GAS92791.1"/>
    </source>
</evidence>
<accession>A0A100W778</accession>
<dbReference type="EMBL" id="BCSX01000064">
    <property type="protein sequence ID" value="GAS92791.1"/>
    <property type="molecule type" value="Genomic_DNA"/>
</dbReference>
<organism evidence="2 3">
    <name type="scientific">Mycolicibacterium brisbanense</name>
    <dbReference type="NCBI Taxonomy" id="146020"/>
    <lineage>
        <taxon>Bacteria</taxon>
        <taxon>Bacillati</taxon>
        <taxon>Actinomycetota</taxon>
        <taxon>Actinomycetes</taxon>
        <taxon>Mycobacteriales</taxon>
        <taxon>Mycobacteriaceae</taxon>
        <taxon>Mycolicibacterium</taxon>
    </lineage>
</organism>
<proteinExistence type="predicted"/>
<comment type="caution">
    <text evidence="2">The sequence shown here is derived from an EMBL/GenBank/DDBJ whole genome shotgun (WGS) entry which is preliminary data.</text>
</comment>
<protein>
    <submittedName>
        <fullName evidence="2">Uncharacterized protein</fullName>
    </submittedName>
</protein>
<sequence length="128" mass="14691">MANASTLPIDEFDWDIVRYMVDWAPYGGPDEEDILPRFGMDVHRLNARFVELVTELTRHSGTVLTERQRHLLTRARELVPSTSCRPASSTARARRSGNNTPATLGLSPLDGQWTMRHGLWFWKQQVQQ</sequence>
<gene>
    <name evidence="2" type="ORF">RMCB_6887</name>
</gene>
<name>A0A100W778_9MYCO</name>
<dbReference type="Proteomes" id="UP000069620">
    <property type="component" value="Unassembled WGS sequence"/>
</dbReference>
<dbReference type="AlphaFoldDB" id="A0A100W778"/>
<reference evidence="3" key="2">
    <citation type="submission" date="2016-02" db="EMBL/GenBank/DDBJ databases">
        <title>Draft genome sequence of five rapidly growing Mycobacterium species.</title>
        <authorList>
            <person name="Katahira K."/>
            <person name="Gotou Y."/>
            <person name="Iida K."/>
            <person name="Ogura Y."/>
            <person name="Hayashi T."/>
        </authorList>
    </citation>
    <scope>NUCLEOTIDE SEQUENCE [LARGE SCALE GENOMIC DNA]</scope>
    <source>
        <strain evidence="3">JCM15654</strain>
    </source>
</reference>
<dbReference type="RefSeq" id="WP_062832342.1">
    <property type="nucleotide sequence ID" value="NZ_BCSX01000064.1"/>
</dbReference>
<keyword evidence="3" id="KW-1185">Reference proteome</keyword>